<dbReference type="AlphaFoldDB" id="A0A1I7XJ89"/>
<evidence type="ECO:0000256" key="2">
    <source>
        <dbReference type="SAM" id="MobiDB-lite"/>
    </source>
</evidence>
<feature type="region of interest" description="Disordered" evidence="2">
    <location>
        <begin position="1"/>
        <end position="37"/>
    </location>
</feature>
<organism evidence="3 4">
    <name type="scientific">Heterorhabditis bacteriophora</name>
    <name type="common">Entomopathogenic nematode worm</name>
    <dbReference type="NCBI Taxonomy" id="37862"/>
    <lineage>
        <taxon>Eukaryota</taxon>
        <taxon>Metazoa</taxon>
        <taxon>Ecdysozoa</taxon>
        <taxon>Nematoda</taxon>
        <taxon>Chromadorea</taxon>
        <taxon>Rhabditida</taxon>
        <taxon>Rhabditina</taxon>
        <taxon>Rhabditomorpha</taxon>
        <taxon>Strongyloidea</taxon>
        <taxon>Heterorhabditidae</taxon>
        <taxon>Heterorhabditis</taxon>
    </lineage>
</organism>
<accession>A0A1I7XJ89</accession>
<name>A0A1I7XJ89_HETBA</name>
<keyword evidence="1" id="KW-0175">Coiled coil</keyword>
<evidence type="ECO:0000313" key="3">
    <source>
        <dbReference type="Proteomes" id="UP000095283"/>
    </source>
</evidence>
<evidence type="ECO:0000313" key="4">
    <source>
        <dbReference type="WBParaSite" id="Hba_17776"/>
    </source>
</evidence>
<reference evidence="4" key="1">
    <citation type="submission" date="2016-11" db="UniProtKB">
        <authorList>
            <consortium name="WormBaseParasite"/>
        </authorList>
    </citation>
    <scope>IDENTIFICATION</scope>
</reference>
<feature type="coiled-coil region" evidence="1">
    <location>
        <begin position="66"/>
        <end position="118"/>
    </location>
</feature>
<keyword evidence="3" id="KW-1185">Reference proteome</keyword>
<sequence length="120" mass="13386">MEDGLIPEANTGTLAAEVPSVDDDKDSTTDQCSNARSSSALPCEMCQNYEINLTIIQLSAQIEDMIKEAVKNNSVHENRLLDLLENNNRRRELSSKQLTEMNAICSKLESDIQQLTKNTK</sequence>
<dbReference type="WBParaSite" id="Hba_17776">
    <property type="protein sequence ID" value="Hba_17776"/>
    <property type="gene ID" value="Hba_17776"/>
</dbReference>
<protein>
    <submittedName>
        <fullName evidence="4">Biogenesis of lysosome-related organelles complex 1 subunit 7</fullName>
    </submittedName>
</protein>
<evidence type="ECO:0000256" key="1">
    <source>
        <dbReference type="SAM" id="Coils"/>
    </source>
</evidence>
<dbReference type="Proteomes" id="UP000095283">
    <property type="component" value="Unplaced"/>
</dbReference>
<proteinExistence type="predicted"/>